<organism evidence="4 5">
    <name type="scientific">Talaromyces proteolyticus</name>
    <dbReference type="NCBI Taxonomy" id="1131652"/>
    <lineage>
        <taxon>Eukaryota</taxon>
        <taxon>Fungi</taxon>
        <taxon>Dikarya</taxon>
        <taxon>Ascomycota</taxon>
        <taxon>Pezizomycotina</taxon>
        <taxon>Eurotiomycetes</taxon>
        <taxon>Eurotiomycetidae</taxon>
        <taxon>Eurotiales</taxon>
        <taxon>Trichocomaceae</taxon>
        <taxon>Talaromyces</taxon>
        <taxon>Talaromyces sect. Bacilispori</taxon>
    </lineage>
</organism>
<dbReference type="InterPro" id="IPR036291">
    <property type="entry name" value="NAD(P)-bd_dom_sf"/>
</dbReference>
<dbReference type="Pfam" id="PF00106">
    <property type="entry name" value="adh_short"/>
    <property type="match status" value="1"/>
</dbReference>
<evidence type="ECO:0000256" key="2">
    <source>
        <dbReference type="ARBA" id="ARBA00022857"/>
    </source>
</evidence>
<dbReference type="PANTHER" id="PTHR24320">
    <property type="entry name" value="RETINOL DEHYDROGENASE"/>
    <property type="match status" value="1"/>
</dbReference>
<comment type="similarity">
    <text evidence="1">Belongs to the short-chain dehydrogenases/reductases (SDR) family.</text>
</comment>
<dbReference type="RefSeq" id="XP_046065957.1">
    <property type="nucleotide sequence ID" value="XM_046222343.1"/>
</dbReference>
<comment type="caution">
    <text evidence="4">The sequence shown here is derived from an EMBL/GenBank/DDBJ whole genome shotgun (WGS) entry which is preliminary data.</text>
</comment>
<keyword evidence="3" id="KW-0560">Oxidoreductase</keyword>
<sequence length="323" mass="34973">MVFTPESLPNLEGMVYLVTGGNAGIGFHTALQLAAHHAKVYLGTRSKVKGEAAIQQIKNQQPDAEVYLLEMDMTKLRSVVAAAEQEKHLHGLVNNAGVMATPFEKTADGYESQFQINYISHWLLTYHLLPTMIETATDTSPGVVRIVNVASNAHMNVPSFGIDFQDIDQVSGGPVSRYGSSKLANILHTNELVKRYGTPTARSIDNAISVGNHVNGEIWMASLHPGMAKTNLLSGATGSLFVRIAAGLLSALSKTSLIGLSPEKAAYTQLFAVASQDFTRDMNGAYLEPIAQVAKPSKLAENTQLAKDLWEWTENEMKMGGFI</sequence>
<evidence type="ECO:0000313" key="5">
    <source>
        <dbReference type="Proteomes" id="UP001201262"/>
    </source>
</evidence>
<dbReference type="EMBL" id="JAJTJA010000015">
    <property type="protein sequence ID" value="KAH8689603.1"/>
    <property type="molecule type" value="Genomic_DNA"/>
</dbReference>
<dbReference type="Gene3D" id="3.40.50.720">
    <property type="entry name" value="NAD(P)-binding Rossmann-like Domain"/>
    <property type="match status" value="1"/>
</dbReference>
<dbReference type="Proteomes" id="UP001201262">
    <property type="component" value="Unassembled WGS sequence"/>
</dbReference>
<gene>
    <name evidence="4" type="ORF">BGW36DRAFT_466456</name>
</gene>
<dbReference type="PRINTS" id="PR00081">
    <property type="entry name" value="GDHRDH"/>
</dbReference>
<proteinExistence type="inferred from homology"/>
<evidence type="ECO:0000256" key="3">
    <source>
        <dbReference type="ARBA" id="ARBA00023002"/>
    </source>
</evidence>
<reference evidence="4" key="1">
    <citation type="submission" date="2021-12" db="EMBL/GenBank/DDBJ databases">
        <title>Convergent genome expansion in fungi linked to evolution of root-endophyte symbiosis.</title>
        <authorList>
            <consortium name="DOE Joint Genome Institute"/>
            <person name="Ke Y.-H."/>
            <person name="Bonito G."/>
            <person name="Liao H.-L."/>
            <person name="Looney B."/>
            <person name="Rojas-Flechas A."/>
            <person name="Nash J."/>
            <person name="Hameed K."/>
            <person name="Schadt C."/>
            <person name="Martin F."/>
            <person name="Crous P.W."/>
            <person name="Miettinen O."/>
            <person name="Magnuson J.K."/>
            <person name="Labbe J."/>
            <person name="Jacobson D."/>
            <person name="Doktycz M.J."/>
            <person name="Veneault-Fourrey C."/>
            <person name="Kuo A."/>
            <person name="Mondo S."/>
            <person name="Calhoun S."/>
            <person name="Riley R."/>
            <person name="Ohm R."/>
            <person name="LaButti K."/>
            <person name="Andreopoulos B."/>
            <person name="Pangilinan J."/>
            <person name="Nolan M."/>
            <person name="Tritt A."/>
            <person name="Clum A."/>
            <person name="Lipzen A."/>
            <person name="Daum C."/>
            <person name="Barry K."/>
            <person name="Grigoriev I.V."/>
            <person name="Vilgalys R."/>
        </authorList>
    </citation>
    <scope>NUCLEOTIDE SEQUENCE</scope>
    <source>
        <strain evidence="4">PMI_201</strain>
    </source>
</reference>
<evidence type="ECO:0000256" key="1">
    <source>
        <dbReference type="ARBA" id="ARBA00006484"/>
    </source>
</evidence>
<keyword evidence="2" id="KW-0521">NADP</keyword>
<dbReference type="InterPro" id="IPR002347">
    <property type="entry name" value="SDR_fam"/>
</dbReference>
<evidence type="ECO:0008006" key="6">
    <source>
        <dbReference type="Google" id="ProtNLM"/>
    </source>
</evidence>
<accession>A0AAD4KJB3</accession>
<protein>
    <recommendedName>
        <fullName evidence="6">NAD(P)-binding protein</fullName>
    </recommendedName>
</protein>
<dbReference type="SUPFAM" id="SSF51735">
    <property type="entry name" value="NAD(P)-binding Rossmann-fold domains"/>
    <property type="match status" value="1"/>
</dbReference>
<name>A0AAD4KJB3_9EURO</name>
<evidence type="ECO:0000313" key="4">
    <source>
        <dbReference type="EMBL" id="KAH8689603.1"/>
    </source>
</evidence>
<keyword evidence="5" id="KW-1185">Reference proteome</keyword>
<dbReference type="AlphaFoldDB" id="A0AAD4KJB3"/>
<dbReference type="GeneID" id="70252630"/>
<dbReference type="PANTHER" id="PTHR24320:SF282">
    <property type="entry name" value="WW DOMAIN-CONTAINING OXIDOREDUCTASE"/>
    <property type="match status" value="1"/>
</dbReference>
<dbReference type="GO" id="GO:0016491">
    <property type="term" value="F:oxidoreductase activity"/>
    <property type="evidence" value="ECO:0007669"/>
    <property type="project" value="UniProtKB-KW"/>
</dbReference>